<evidence type="ECO:0008006" key="4">
    <source>
        <dbReference type="Google" id="ProtNLM"/>
    </source>
</evidence>
<organism evidence="2 3">
    <name type="scientific">Actinomadura fulvescens</name>
    <dbReference type="NCBI Taxonomy" id="46160"/>
    <lineage>
        <taxon>Bacteria</taxon>
        <taxon>Bacillati</taxon>
        <taxon>Actinomycetota</taxon>
        <taxon>Actinomycetes</taxon>
        <taxon>Streptosporangiales</taxon>
        <taxon>Thermomonosporaceae</taxon>
        <taxon>Actinomadura</taxon>
    </lineage>
</organism>
<evidence type="ECO:0000256" key="1">
    <source>
        <dbReference type="SAM" id="MobiDB-lite"/>
    </source>
</evidence>
<name>A0ABN3PHA8_9ACTN</name>
<accession>A0ABN3PHA8</accession>
<comment type="caution">
    <text evidence="2">The sequence shown here is derived from an EMBL/GenBank/DDBJ whole genome shotgun (WGS) entry which is preliminary data.</text>
</comment>
<protein>
    <recommendedName>
        <fullName evidence="4">DUF2877 domain-containing protein</fullName>
    </recommendedName>
</protein>
<dbReference type="RefSeq" id="WP_344537969.1">
    <property type="nucleotide sequence ID" value="NZ_BAAATD010000001.1"/>
</dbReference>
<dbReference type="Pfam" id="PF11392">
    <property type="entry name" value="AllH"/>
    <property type="match status" value="1"/>
</dbReference>
<dbReference type="InterPro" id="IPR021530">
    <property type="entry name" value="AllH-like"/>
</dbReference>
<dbReference type="EMBL" id="BAAATD010000001">
    <property type="protein sequence ID" value="GAA2579048.1"/>
    <property type="molecule type" value="Genomic_DNA"/>
</dbReference>
<sequence>MTAVVRDPIPLSVRPGRRPPAAGAASLALRPLVDAPRRPARVIAVFPAAVYLELRDAAEPRVVAVVSSDAVRLPNAVVVVAASRERPFRAVREGSDALVGDGRVDMDGLQVRVRRWWAPSPVLSTLSVTALDRGVRALEEALDAAGGTAGCGLAGHPDPILLARHCATGDLADAVEAAERIVGLGPGLTPSGDDILAGLLVSLRLVGGAVRHGGTAVWLADWLGAAVTADAGTRTTALAATLLHCAAGGEAGAEVAAVLRGVAGQEPPAPAVRRLLAAGHTSGADLAWGVLAGCRAALRLATAASHERHFPRGDDPPRTPERLRRDRRATA</sequence>
<gene>
    <name evidence="2" type="ORF">GCM10010411_09480</name>
</gene>
<keyword evidence="3" id="KW-1185">Reference proteome</keyword>
<evidence type="ECO:0000313" key="3">
    <source>
        <dbReference type="Proteomes" id="UP001501509"/>
    </source>
</evidence>
<evidence type="ECO:0000313" key="2">
    <source>
        <dbReference type="EMBL" id="GAA2579048.1"/>
    </source>
</evidence>
<reference evidence="2 3" key="1">
    <citation type="journal article" date="2019" name="Int. J. Syst. Evol. Microbiol.">
        <title>The Global Catalogue of Microorganisms (GCM) 10K type strain sequencing project: providing services to taxonomists for standard genome sequencing and annotation.</title>
        <authorList>
            <consortium name="The Broad Institute Genomics Platform"/>
            <consortium name="The Broad Institute Genome Sequencing Center for Infectious Disease"/>
            <person name="Wu L."/>
            <person name="Ma J."/>
        </authorList>
    </citation>
    <scope>NUCLEOTIDE SEQUENCE [LARGE SCALE GENOMIC DNA]</scope>
    <source>
        <strain evidence="2 3">JCM 6833</strain>
    </source>
</reference>
<dbReference type="Proteomes" id="UP001501509">
    <property type="component" value="Unassembled WGS sequence"/>
</dbReference>
<proteinExistence type="predicted"/>
<feature type="region of interest" description="Disordered" evidence="1">
    <location>
        <begin position="305"/>
        <end position="331"/>
    </location>
</feature>